<evidence type="ECO:0000313" key="4">
    <source>
        <dbReference type="RefSeq" id="XP_035826445.1"/>
    </source>
</evidence>
<feature type="compositionally biased region" description="Pro residues" evidence="1">
    <location>
        <begin position="547"/>
        <end position="595"/>
    </location>
</feature>
<evidence type="ECO:0000259" key="2">
    <source>
        <dbReference type="PROSITE" id="PS50858"/>
    </source>
</evidence>
<dbReference type="Proteomes" id="UP000694888">
    <property type="component" value="Unplaced"/>
</dbReference>
<protein>
    <submittedName>
        <fullName evidence="4">BSD domain-containing protein 1 isoform X2</fullName>
    </submittedName>
</protein>
<dbReference type="GeneID" id="101852253"/>
<feature type="region of interest" description="Disordered" evidence="1">
    <location>
        <begin position="282"/>
        <end position="439"/>
    </location>
</feature>
<name>A0ABM1VVK3_APLCA</name>
<keyword evidence="3" id="KW-1185">Reference proteome</keyword>
<dbReference type="PROSITE" id="PS50858">
    <property type="entry name" value="BSD"/>
    <property type="match status" value="1"/>
</dbReference>
<feature type="compositionally biased region" description="Basic and acidic residues" evidence="1">
    <location>
        <begin position="602"/>
        <end position="612"/>
    </location>
</feature>
<evidence type="ECO:0000256" key="1">
    <source>
        <dbReference type="SAM" id="MobiDB-lite"/>
    </source>
</evidence>
<feature type="compositionally biased region" description="Low complexity" evidence="1">
    <location>
        <begin position="417"/>
        <end position="429"/>
    </location>
</feature>
<feature type="region of interest" description="Disordered" evidence="1">
    <location>
        <begin position="483"/>
        <end position="651"/>
    </location>
</feature>
<dbReference type="RefSeq" id="XP_035826445.1">
    <property type="nucleotide sequence ID" value="XM_035970552.1"/>
</dbReference>
<feature type="compositionally biased region" description="Low complexity" evidence="1">
    <location>
        <begin position="246"/>
        <end position="258"/>
    </location>
</feature>
<feature type="compositionally biased region" description="Polar residues" evidence="1">
    <location>
        <begin position="326"/>
        <end position="341"/>
    </location>
</feature>
<feature type="region of interest" description="Disordered" evidence="1">
    <location>
        <begin position="220"/>
        <end position="258"/>
    </location>
</feature>
<dbReference type="SUPFAM" id="SSF140383">
    <property type="entry name" value="BSD domain-like"/>
    <property type="match status" value="1"/>
</dbReference>
<dbReference type="InterPro" id="IPR005607">
    <property type="entry name" value="BSD_dom"/>
</dbReference>
<feature type="region of interest" description="Disordered" evidence="1">
    <location>
        <begin position="675"/>
        <end position="697"/>
    </location>
</feature>
<feature type="compositionally biased region" description="Polar residues" evidence="1">
    <location>
        <begin position="526"/>
        <end position="545"/>
    </location>
</feature>
<organism evidence="3 4">
    <name type="scientific">Aplysia californica</name>
    <name type="common">California sea hare</name>
    <dbReference type="NCBI Taxonomy" id="6500"/>
    <lineage>
        <taxon>Eukaryota</taxon>
        <taxon>Metazoa</taxon>
        <taxon>Spiralia</taxon>
        <taxon>Lophotrochozoa</taxon>
        <taxon>Mollusca</taxon>
        <taxon>Gastropoda</taxon>
        <taxon>Heterobranchia</taxon>
        <taxon>Euthyneura</taxon>
        <taxon>Tectipleura</taxon>
        <taxon>Aplysiida</taxon>
        <taxon>Aplysioidea</taxon>
        <taxon>Aplysiidae</taxon>
        <taxon>Aplysia</taxon>
    </lineage>
</organism>
<dbReference type="PANTHER" id="PTHR16019:SF5">
    <property type="entry name" value="BSD DOMAIN-CONTAINING PROTEIN 1"/>
    <property type="match status" value="1"/>
</dbReference>
<dbReference type="Gene3D" id="1.10.3970.10">
    <property type="entry name" value="BSD domain"/>
    <property type="match status" value="1"/>
</dbReference>
<dbReference type="PANTHER" id="PTHR16019">
    <property type="entry name" value="SYNAPSE-ASSOCIATED PROTEIN"/>
    <property type="match status" value="1"/>
</dbReference>
<feature type="compositionally biased region" description="Acidic residues" evidence="1">
    <location>
        <begin position="222"/>
        <end position="235"/>
    </location>
</feature>
<evidence type="ECO:0000313" key="3">
    <source>
        <dbReference type="Proteomes" id="UP000694888"/>
    </source>
</evidence>
<feature type="compositionally biased region" description="Basic and acidic residues" evidence="1">
    <location>
        <begin position="308"/>
        <end position="320"/>
    </location>
</feature>
<dbReference type="SMART" id="SM00751">
    <property type="entry name" value="BSD"/>
    <property type="match status" value="1"/>
</dbReference>
<feature type="compositionally biased region" description="Polar residues" evidence="1">
    <location>
        <begin position="377"/>
        <end position="388"/>
    </location>
</feature>
<reference evidence="4" key="1">
    <citation type="submission" date="2025-08" db="UniProtKB">
        <authorList>
            <consortium name="RefSeq"/>
        </authorList>
    </citation>
    <scope>IDENTIFICATION</scope>
</reference>
<feature type="compositionally biased region" description="Polar residues" evidence="1">
    <location>
        <begin position="618"/>
        <end position="630"/>
    </location>
</feature>
<dbReference type="InterPro" id="IPR051494">
    <property type="entry name" value="BSD_domain-containing"/>
</dbReference>
<proteinExistence type="predicted"/>
<accession>A0ABM1VVK3</accession>
<feature type="compositionally biased region" description="Basic and acidic residues" evidence="1">
    <location>
        <begin position="236"/>
        <end position="245"/>
    </location>
</feature>
<sequence>MADGGKEQSPADNSWESWLGGWMQTAKEKSTSALEFVKNDLAEFTCTMQKETEKVVEKTSSQLKDSLNRENTAQATSKVKAGLTSFLDNISKVLVIPPDEDDEYVPMKVAADGSGLYDRGKARLHALQLDAGTYIDPPRCPPEQFAMWQESFDLDVHKGQISELLVSKVEVRALYTKLVPGEVSHLEFWQRYFFRVHQLEVDEARKRALMLRADQARGDSLGWDDDDWSGGEEDDGNHSDWEKLARPPQSQAASPADAAIAAATLKATPTVVASVGPVPEEVVQPVETRDTSQVSLESPGDLAGSDCVEGREEPASDRLAGDNGTARPSTAESVRSEQQGVQEKELPAPESCPSAEDKEDSCSTSKNDSDALGVSESVATSQMATSDLWSLHIPQDRDTASAAPSPQRPSPLKDTDSGSSSSTTSSASTQRGERSPDVSVVQQEVVSVCAAAAGGDVSSAEVRVTAPVSADGAACGAADVLTSSVGPQGERSSAEPEVGSEVTPSASVVAAAVRHVGQTEEEKSPPATSAPSVQQPGPSSAENSTAPPKPADSPTVPPPKPTETPTAPPPKPTDTPTAPPPKPADTPTAPPPKPADTPTTKVAEDEKRHQLTDVDTGVPQSGEESGQKMESQVEPAAAGVSGKEGGSGAVSSIAAPLSDQDVAEQMAMKVKGDMVVVGDRGSPSSESSGTKDLGLEDEWDQDFDLELTEEDLKAAEDIAKRLGDNINDDDDDWENWE</sequence>
<dbReference type="Pfam" id="PF03909">
    <property type="entry name" value="BSD"/>
    <property type="match status" value="1"/>
</dbReference>
<gene>
    <name evidence="4" type="primary">LOC101852253</name>
</gene>
<dbReference type="InterPro" id="IPR035925">
    <property type="entry name" value="BSD_dom_sf"/>
</dbReference>
<feature type="domain" description="BSD" evidence="2">
    <location>
        <begin position="148"/>
        <end position="200"/>
    </location>
</feature>